<keyword evidence="10" id="KW-0175">Coiled coil</keyword>
<proteinExistence type="inferred from homology"/>
<comment type="subcellular location">
    <subcellularLocation>
        <location evidence="1">Cytoplasm</location>
        <location evidence="1">Cytoskeleton</location>
    </subcellularLocation>
</comment>
<dbReference type="KEGG" id="wic:J056_004624"/>
<keyword evidence="14" id="KW-1185">Reference proteome</keyword>
<dbReference type="FunFam" id="3.40.850.10:FF:000019">
    <property type="entry name" value="Kinesin-like protein KIN-5D"/>
    <property type="match status" value="1"/>
</dbReference>
<feature type="compositionally biased region" description="Polar residues" evidence="11">
    <location>
        <begin position="1158"/>
        <end position="1168"/>
    </location>
</feature>
<dbReference type="RefSeq" id="XP_009268094.1">
    <property type="nucleotide sequence ID" value="XM_009269819.1"/>
</dbReference>
<dbReference type="OrthoDB" id="3176171at2759"/>
<dbReference type="PANTHER" id="PTHR47970">
    <property type="entry name" value="KINESIN-LIKE PROTEIN KIF11"/>
    <property type="match status" value="1"/>
</dbReference>
<name>R9AGI8_WALI9</name>
<evidence type="ECO:0000313" key="13">
    <source>
        <dbReference type="EMBL" id="EOR01303.1"/>
    </source>
</evidence>
<evidence type="ECO:0000256" key="4">
    <source>
        <dbReference type="ARBA" id="ARBA00022741"/>
    </source>
</evidence>
<dbReference type="Proteomes" id="UP000014064">
    <property type="component" value="Unassembled WGS sequence"/>
</dbReference>
<evidence type="ECO:0000256" key="7">
    <source>
        <dbReference type="ARBA" id="ARBA00023212"/>
    </source>
</evidence>
<dbReference type="GeneID" id="20377576"/>
<keyword evidence="2" id="KW-0963">Cytoplasm</keyword>
<evidence type="ECO:0000256" key="10">
    <source>
        <dbReference type="SAM" id="Coils"/>
    </source>
</evidence>
<dbReference type="GO" id="GO:0051231">
    <property type="term" value="P:spindle elongation"/>
    <property type="evidence" value="ECO:0007669"/>
    <property type="project" value="TreeGrafter"/>
</dbReference>
<dbReference type="SMART" id="SM00129">
    <property type="entry name" value="KISc"/>
    <property type="match status" value="1"/>
</dbReference>
<evidence type="ECO:0000256" key="11">
    <source>
        <dbReference type="SAM" id="MobiDB-lite"/>
    </source>
</evidence>
<keyword evidence="6 9" id="KW-0505">Motor protein</keyword>
<keyword evidence="3" id="KW-0493">Microtubule</keyword>
<evidence type="ECO:0000256" key="6">
    <source>
        <dbReference type="ARBA" id="ARBA00023175"/>
    </source>
</evidence>
<feature type="coiled-coil region" evidence="10">
    <location>
        <begin position="450"/>
        <end position="484"/>
    </location>
</feature>
<evidence type="ECO:0000256" key="3">
    <source>
        <dbReference type="ARBA" id="ARBA00022701"/>
    </source>
</evidence>
<dbReference type="GO" id="GO:0090307">
    <property type="term" value="P:mitotic spindle assembly"/>
    <property type="evidence" value="ECO:0007669"/>
    <property type="project" value="TreeGrafter"/>
</dbReference>
<dbReference type="GO" id="GO:0007018">
    <property type="term" value="P:microtubule-based movement"/>
    <property type="evidence" value="ECO:0007669"/>
    <property type="project" value="InterPro"/>
</dbReference>
<feature type="compositionally biased region" description="Basic and acidic residues" evidence="11">
    <location>
        <begin position="1067"/>
        <end position="1084"/>
    </location>
</feature>
<dbReference type="InterPro" id="IPR001752">
    <property type="entry name" value="Kinesin_motor_dom"/>
</dbReference>
<evidence type="ECO:0000256" key="1">
    <source>
        <dbReference type="ARBA" id="ARBA00004245"/>
    </source>
</evidence>
<feature type="compositionally biased region" description="Low complexity" evidence="11">
    <location>
        <begin position="1132"/>
        <end position="1144"/>
    </location>
</feature>
<dbReference type="PANTHER" id="PTHR47970:SF12">
    <property type="entry name" value="KINESIN FAMILY MEMBER 11"/>
    <property type="match status" value="1"/>
</dbReference>
<evidence type="ECO:0000256" key="9">
    <source>
        <dbReference type="PROSITE-ProRule" id="PRU00283"/>
    </source>
</evidence>
<comment type="similarity">
    <text evidence="8">Belongs to the TRAFAC class myosin-kinesin ATPase superfamily. Kinesin family. KIN-5/BimC subfamily.</text>
</comment>
<dbReference type="OMA" id="QNDECTH"/>
<feature type="compositionally biased region" description="Basic residues" evidence="11">
    <location>
        <begin position="1198"/>
        <end position="1207"/>
    </location>
</feature>
<dbReference type="EMBL" id="KE007231">
    <property type="protein sequence ID" value="EOR01303.1"/>
    <property type="molecule type" value="Genomic_DNA"/>
</dbReference>
<evidence type="ECO:0000256" key="2">
    <source>
        <dbReference type="ARBA" id="ARBA00022490"/>
    </source>
</evidence>
<dbReference type="GO" id="GO:0008017">
    <property type="term" value="F:microtubule binding"/>
    <property type="evidence" value="ECO:0007669"/>
    <property type="project" value="InterPro"/>
</dbReference>
<dbReference type="GO" id="GO:0005524">
    <property type="term" value="F:ATP binding"/>
    <property type="evidence" value="ECO:0007669"/>
    <property type="project" value="UniProtKB-UniRule"/>
</dbReference>
<dbReference type="InterPro" id="IPR019821">
    <property type="entry name" value="Kinesin_motor_CS"/>
</dbReference>
<dbReference type="HOGENOM" id="CLU_001485_33_4_1"/>
<dbReference type="InterPro" id="IPR027417">
    <property type="entry name" value="P-loop_NTPase"/>
</dbReference>
<evidence type="ECO:0000256" key="5">
    <source>
        <dbReference type="ARBA" id="ARBA00022840"/>
    </source>
</evidence>
<organism evidence="13 14">
    <name type="scientific">Wallemia ichthyophaga (strain EXF-994 / CBS 113033)</name>
    <dbReference type="NCBI Taxonomy" id="1299270"/>
    <lineage>
        <taxon>Eukaryota</taxon>
        <taxon>Fungi</taxon>
        <taxon>Dikarya</taxon>
        <taxon>Basidiomycota</taxon>
        <taxon>Wallemiomycotina</taxon>
        <taxon>Wallemiomycetes</taxon>
        <taxon>Wallemiales</taxon>
        <taxon>Wallemiaceae</taxon>
        <taxon>Wallemia</taxon>
    </lineage>
</organism>
<dbReference type="CDD" id="cd01364">
    <property type="entry name" value="KISc_BimC_Eg5"/>
    <property type="match status" value="1"/>
</dbReference>
<dbReference type="PRINTS" id="PR00380">
    <property type="entry name" value="KINESINHEAVY"/>
</dbReference>
<dbReference type="Pfam" id="PF00225">
    <property type="entry name" value="Kinesin"/>
    <property type="match status" value="1"/>
</dbReference>
<dbReference type="eggNOG" id="KOG0243">
    <property type="taxonomic scope" value="Eukaryota"/>
</dbReference>
<dbReference type="PROSITE" id="PS00411">
    <property type="entry name" value="KINESIN_MOTOR_1"/>
    <property type="match status" value="1"/>
</dbReference>
<keyword evidence="4 9" id="KW-0547">Nucleotide-binding</keyword>
<dbReference type="Gene3D" id="3.40.850.10">
    <property type="entry name" value="Kinesin motor domain"/>
    <property type="match status" value="1"/>
</dbReference>
<evidence type="ECO:0000313" key="14">
    <source>
        <dbReference type="Proteomes" id="UP000014064"/>
    </source>
</evidence>
<feature type="domain" description="Kinesin motor" evidence="12">
    <location>
        <begin position="6"/>
        <end position="369"/>
    </location>
</feature>
<feature type="compositionally biased region" description="Low complexity" evidence="11">
    <location>
        <begin position="1179"/>
        <end position="1197"/>
    </location>
</feature>
<dbReference type="PROSITE" id="PS50067">
    <property type="entry name" value="KINESIN_MOTOR_2"/>
    <property type="match status" value="1"/>
</dbReference>
<keyword evidence="7" id="KW-0206">Cytoskeleton</keyword>
<sequence length="1207" mass="132647">MPNNNNIQVAVRCRPLKPGESQILSTDGLRGNTVTIDSTHSTSQQKAYTFDHVFGDQSDQAMLYADVGAPIVDEMLQGFNCTIFAYGMTGTGKTYTMSMDEKDTAALNPSDRSDISNGAGIIPRALHSIFNKLESQHAECSVRVSYIELYNEELRDLLSLNYKPPQTTSSTNSGDGLKMFGDPKGRGGVIIQGLEETLVNSAEMAFEAFERGSRRRRIASTNCNEYSSRSHSVFTITVHIKDYTDRGDEIVKVGKLNLVDLAGSENIGRSGAVDLRAREAGNINASLLALGRVINGLVERSDRNRNKKLSDKAADKSYIPYRDSKLTRLLQDSLGGETKTFIIATISPSKTSIEETLSTLDYALRAKSIENKPQVQQKTSKNTYINDLVAENVRVKAEFRASIEHNNGMWFSKEKVAQYDHLVDNKEKCEKDREGFVAAEKEHLHTLQKLDLADNEIIIKRNTIAKLEKQVEGLTREVDEERVVNGVREKGEQVNWSAAQKWLEHARDEHSDVDIMHGMLEKKQTEHVSDASTLSKYHSETAQVIRECSEKSTNHSRLIDEAMGEMDSRKRELATSLNSIPQLAESVMGESAHRLHDLIAHLATMEDESSVASQLSCDSIVNSGGRVSEMLATVVRKLEESSAEFATTLTQLLERELHGMDDRLDKLFYEYTQRSTAKVTAMEKDVDQLTRLCAHMEGHSVRVEGWLSEAQTRLQAYATTSEASSSERTRALVAEVTRAMRSYEEEEAGERHKHLEAVRDHMCSTQQDTAAHASHTLHTLERLTQSTRHHASSQNDECTHQSDVWASVRRATREMQQGVQAALRDNGASAGEMHRQMEQDGLLQAREIVERGEELRRQAKSAHENYSSLSQHTQSDARTVCEGVAQHVAQVHLRVQGDVDTLSSLTASAAGDSRAHADDVGRAVASLELSLDALMQTLSVGGSSNTNIPRKREWVGDGAYDMQAVQSRGDVLRAVTGGPPKRAKSFGGGAGGADGVEVGDGESNNAHNQPHAHPHSHADSDRQGSAPPEMSPRKEGAYTVDARVLKESKEEDAGEMFRKTLSSLKGDSGEVEREVERVPEKVSAEESVDIEGVEGGEGVVDAELPHSYQPPQPPPSHSTNGRRAPQPSRRPTSNSNYTSTSASAQGNPRVTRNRAPLRTTSTNTTNNAPDVPGTARTRSSNSSNNAGNANSANGKAPPAKRRTKRTT</sequence>
<feature type="compositionally biased region" description="Basic and acidic residues" evidence="11">
    <location>
        <begin position="1043"/>
        <end position="1058"/>
    </location>
</feature>
<reference evidence="14" key="1">
    <citation type="journal article" date="2013" name="BMC Genomics">
        <title>Genome and transcriptome sequencing of the halophilic fungus Wallemia ichthyophaga: haloadaptations present and absent.</title>
        <authorList>
            <person name="Zajc J."/>
            <person name="Liu Y."/>
            <person name="Dai W."/>
            <person name="Yang Z."/>
            <person name="Hu J."/>
            <person name="Gostincar C."/>
            <person name="Gunde-Cimerman N."/>
        </authorList>
    </citation>
    <scope>NUCLEOTIDE SEQUENCE [LARGE SCALE GENOMIC DNA]</scope>
    <source>
        <strain evidence="14">EXF-994 / CBS 113033</strain>
    </source>
</reference>
<feature type="region of interest" description="Disordered" evidence="11">
    <location>
        <begin position="973"/>
        <end position="1207"/>
    </location>
</feature>
<dbReference type="InterPro" id="IPR047149">
    <property type="entry name" value="KIF11-like"/>
</dbReference>
<dbReference type="STRING" id="1299270.R9AGI8"/>
<dbReference type="GO" id="GO:0005876">
    <property type="term" value="C:spindle microtubule"/>
    <property type="evidence" value="ECO:0007669"/>
    <property type="project" value="TreeGrafter"/>
</dbReference>
<dbReference type="GO" id="GO:0072686">
    <property type="term" value="C:mitotic spindle"/>
    <property type="evidence" value="ECO:0007669"/>
    <property type="project" value="TreeGrafter"/>
</dbReference>
<keyword evidence="5 9" id="KW-0067">ATP-binding</keyword>
<gene>
    <name evidence="13" type="ORF">J056_004624</name>
</gene>
<feature type="binding site" evidence="9">
    <location>
        <begin position="87"/>
        <end position="94"/>
    </location>
    <ligand>
        <name>ATP</name>
        <dbReference type="ChEBI" id="CHEBI:30616"/>
    </ligand>
</feature>
<evidence type="ECO:0000256" key="8">
    <source>
        <dbReference type="ARBA" id="ARBA00034704"/>
    </source>
</evidence>
<protein>
    <submittedName>
        <fullName evidence="13">Kinesin-like protein KIF11-B</fullName>
    </submittedName>
</protein>
<dbReference type="GO" id="GO:0008574">
    <property type="term" value="F:plus-end-directed microtubule motor activity"/>
    <property type="evidence" value="ECO:0007669"/>
    <property type="project" value="TreeGrafter"/>
</dbReference>
<dbReference type="AlphaFoldDB" id="R9AGI8"/>
<dbReference type="SUPFAM" id="SSF52540">
    <property type="entry name" value="P-loop containing nucleoside triphosphate hydrolases"/>
    <property type="match status" value="1"/>
</dbReference>
<dbReference type="InterPro" id="IPR036961">
    <property type="entry name" value="Kinesin_motor_dom_sf"/>
</dbReference>
<dbReference type="InterPro" id="IPR047241">
    <property type="entry name" value="KIF11-like_kin_motor_dom"/>
</dbReference>
<accession>R9AGI8</accession>
<evidence type="ECO:0000259" key="12">
    <source>
        <dbReference type="PROSITE" id="PS50067"/>
    </source>
</evidence>